<organism evidence="1 2">
    <name type="scientific">Sulfoacidibacillus thermotolerans</name>
    <name type="common">Acidibacillus sulfuroxidans</name>
    <dbReference type="NCBI Taxonomy" id="1765684"/>
    <lineage>
        <taxon>Bacteria</taxon>
        <taxon>Bacillati</taxon>
        <taxon>Bacillota</taxon>
        <taxon>Bacilli</taxon>
        <taxon>Bacillales</taxon>
        <taxon>Alicyclobacillaceae</taxon>
        <taxon>Sulfoacidibacillus</taxon>
    </lineage>
</organism>
<name>A0A2U3D0V2_SULT2</name>
<comment type="caution">
    <text evidence="1">The sequence shown here is derived from an EMBL/GenBank/DDBJ whole genome shotgun (WGS) entry which is preliminary data.</text>
</comment>
<dbReference type="AlphaFoldDB" id="A0A2U3D0V2"/>
<gene>
    <name evidence="1" type="ORF">BM613_13515</name>
</gene>
<keyword evidence="2" id="KW-1185">Reference proteome</keyword>
<dbReference type="Proteomes" id="UP000245380">
    <property type="component" value="Unassembled WGS sequence"/>
</dbReference>
<dbReference type="EMBL" id="MPDK01000044">
    <property type="protein sequence ID" value="PWI54887.1"/>
    <property type="molecule type" value="Genomic_DNA"/>
</dbReference>
<evidence type="ECO:0000313" key="1">
    <source>
        <dbReference type="EMBL" id="PWI54887.1"/>
    </source>
</evidence>
<accession>A0A2U3D0V2</accession>
<protein>
    <submittedName>
        <fullName evidence="1">Uncharacterized protein</fullName>
    </submittedName>
</protein>
<evidence type="ECO:0000313" key="2">
    <source>
        <dbReference type="Proteomes" id="UP000245380"/>
    </source>
</evidence>
<proteinExistence type="predicted"/>
<reference evidence="1 2" key="1">
    <citation type="submission" date="2016-11" db="EMBL/GenBank/DDBJ databases">
        <title>Comparative genomics of Acidibacillus ferroxidans species.</title>
        <authorList>
            <person name="Oliveira G."/>
            <person name="Nunes G."/>
            <person name="Oliveira R."/>
            <person name="Araujo F."/>
            <person name="Salim A."/>
            <person name="Scholte L."/>
            <person name="Morais D."/>
            <person name="Nancucheo I."/>
            <person name="Johnson D.B."/>
            <person name="Grail B."/>
            <person name="Bittencourt J."/>
            <person name="Valadares R."/>
        </authorList>
    </citation>
    <scope>NUCLEOTIDE SEQUENCE [LARGE SCALE GENOMIC DNA]</scope>
    <source>
        <strain evidence="1 2">Y002</strain>
    </source>
</reference>
<sequence>MLWGKNTAIKLHARMSYGELLCFWNQNTTIKLRARMSHGELLCFWNQNTTIKPCARMSYDELLLFGTGKNNTNFVLFFPVLRLANHKNPLFYPSKI</sequence>